<evidence type="ECO:0000256" key="5">
    <source>
        <dbReference type="ARBA" id="ARBA00022597"/>
    </source>
</evidence>
<dbReference type="Gene3D" id="1.20.1250.20">
    <property type="entry name" value="MFS general substrate transporter like domains"/>
    <property type="match status" value="1"/>
</dbReference>
<dbReference type="PROSITE" id="PS00216">
    <property type="entry name" value="SUGAR_TRANSPORT_1"/>
    <property type="match status" value="1"/>
</dbReference>
<dbReference type="PANTHER" id="PTHR48021:SF23">
    <property type="entry name" value="SUGAR TRANSPORTER ERD6-LIKE 6"/>
    <property type="match status" value="1"/>
</dbReference>
<evidence type="ECO:0000256" key="3">
    <source>
        <dbReference type="ARBA" id="ARBA00022448"/>
    </source>
</evidence>
<feature type="transmembrane region" description="Helical" evidence="10">
    <location>
        <begin position="121"/>
        <end position="139"/>
    </location>
</feature>
<reference evidence="12" key="1">
    <citation type="submission" date="2024-03" db="EMBL/GenBank/DDBJ databases">
        <title>WGS assembly of Saponaria officinalis var. Norfolk2.</title>
        <authorList>
            <person name="Jenkins J."/>
            <person name="Shu S."/>
            <person name="Grimwood J."/>
            <person name="Barry K."/>
            <person name="Goodstein D."/>
            <person name="Schmutz J."/>
            <person name="Leebens-Mack J."/>
            <person name="Osbourn A."/>
        </authorList>
    </citation>
    <scope>NUCLEOTIDE SEQUENCE [LARGE SCALE GENOMIC DNA]</scope>
    <source>
        <strain evidence="12">JIC</strain>
    </source>
</reference>
<name>A0AAW1MT48_SAPOF</name>
<keyword evidence="4" id="KW-1003">Cell membrane</keyword>
<evidence type="ECO:0000256" key="6">
    <source>
        <dbReference type="ARBA" id="ARBA00022692"/>
    </source>
</evidence>
<dbReference type="AlphaFoldDB" id="A0AAW1MT48"/>
<comment type="similarity">
    <text evidence="2 9">Belongs to the major facilitator superfamily. Sugar transporter (TC 2.A.1.1) family.</text>
</comment>
<feature type="transmembrane region" description="Helical" evidence="10">
    <location>
        <begin position="204"/>
        <end position="225"/>
    </location>
</feature>
<feature type="transmembrane region" description="Helical" evidence="10">
    <location>
        <begin position="352"/>
        <end position="374"/>
    </location>
</feature>
<feature type="transmembrane region" description="Helical" evidence="10">
    <location>
        <begin position="394"/>
        <end position="415"/>
    </location>
</feature>
<dbReference type="Proteomes" id="UP001443914">
    <property type="component" value="Unassembled WGS sequence"/>
</dbReference>
<keyword evidence="3 9" id="KW-0813">Transport</keyword>
<dbReference type="GO" id="GO:0005886">
    <property type="term" value="C:plasma membrane"/>
    <property type="evidence" value="ECO:0007669"/>
    <property type="project" value="UniProtKB-SubCell"/>
</dbReference>
<dbReference type="PROSITE" id="PS50850">
    <property type="entry name" value="MFS"/>
    <property type="match status" value="1"/>
</dbReference>
<gene>
    <name evidence="12" type="ORF">RND81_02G139500</name>
</gene>
<dbReference type="InterPro" id="IPR005829">
    <property type="entry name" value="Sugar_transporter_CS"/>
</dbReference>
<evidence type="ECO:0000256" key="10">
    <source>
        <dbReference type="SAM" id="Phobius"/>
    </source>
</evidence>
<dbReference type="InterPro" id="IPR005828">
    <property type="entry name" value="MFS_sugar_transport-like"/>
</dbReference>
<evidence type="ECO:0000256" key="4">
    <source>
        <dbReference type="ARBA" id="ARBA00022475"/>
    </source>
</evidence>
<dbReference type="Pfam" id="PF00083">
    <property type="entry name" value="Sugar_tr"/>
    <property type="match status" value="1"/>
</dbReference>
<keyword evidence="7 10" id="KW-1133">Transmembrane helix</keyword>
<feature type="transmembrane region" description="Helical" evidence="10">
    <location>
        <begin position="180"/>
        <end position="198"/>
    </location>
</feature>
<accession>A0AAW1MT48</accession>
<comment type="caution">
    <text evidence="12">The sequence shown here is derived from an EMBL/GenBank/DDBJ whole genome shotgun (WGS) entry which is preliminary data.</text>
</comment>
<evidence type="ECO:0000256" key="1">
    <source>
        <dbReference type="ARBA" id="ARBA00004651"/>
    </source>
</evidence>
<feature type="transmembrane region" description="Helical" evidence="10">
    <location>
        <begin position="289"/>
        <end position="311"/>
    </location>
</feature>
<dbReference type="InterPro" id="IPR020846">
    <property type="entry name" value="MFS_dom"/>
</dbReference>
<dbReference type="PRINTS" id="PR00171">
    <property type="entry name" value="SUGRTRNSPORT"/>
</dbReference>
<dbReference type="SUPFAM" id="SSF103473">
    <property type="entry name" value="MFS general substrate transporter"/>
    <property type="match status" value="1"/>
</dbReference>
<dbReference type="FunFam" id="1.20.1250.20:FF:000218">
    <property type="entry name" value="facilitated trehalose transporter Tret1"/>
    <property type="match status" value="1"/>
</dbReference>
<sequence length="430" mass="46477">MTVRSREEVSTDIRMPMLHSSGSWYRMNELDPLYSWPDCAAPVSTLRDYAVSVVFSVLLVALAPLQFGFTCGYSSPTQSAIIEDLGLTVSEFGMFGSLASVGAMVGAIASGQISEYIGRKGSLMIAAIPNVIGWLVISFSHDISFLYMGRLLVGFGVGMISYTVLVYIAEISPGKMRGMLGSVNQLAVTVGVMVAYLLGSFVDWRLLAVIGALPCGILLPGLFFVPESPRWLAKMGMMESCESSLQALRGYDTDITSELTEIKRSASSSRKNNTICVVLFKRRRYWYPLMLSVGLLVLQQLSGINAILFYSSTILEKAGISSGGVATFGLGSISVVATGVATWLMDRAGRRVLLLVSSAGMTASLLLVAISYFLEDIISKDSFFYDTLGVLSVVGLLTMTVFFSLGMGPIPWLIMSEVCVETIRRLVVVA</sequence>
<dbReference type="InterPro" id="IPR050549">
    <property type="entry name" value="MFS_Trehalose_Transporter"/>
</dbReference>
<dbReference type="GO" id="GO:0051119">
    <property type="term" value="F:sugar transmembrane transporter activity"/>
    <property type="evidence" value="ECO:0007669"/>
    <property type="project" value="InterPro"/>
</dbReference>
<evidence type="ECO:0000256" key="7">
    <source>
        <dbReference type="ARBA" id="ARBA00022989"/>
    </source>
</evidence>
<evidence type="ECO:0000313" key="12">
    <source>
        <dbReference type="EMBL" id="KAK9749628.1"/>
    </source>
</evidence>
<feature type="transmembrane region" description="Helical" evidence="10">
    <location>
        <begin position="49"/>
        <end position="69"/>
    </location>
</feature>
<feature type="domain" description="Major facilitator superfamily (MFS) profile" evidence="11">
    <location>
        <begin position="56"/>
        <end position="430"/>
    </location>
</feature>
<feature type="transmembrane region" description="Helical" evidence="10">
    <location>
        <begin position="89"/>
        <end position="109"/>
    </location>
</feature>
<dbReference type="NCBIfam" id="TIGR00879">
    <property type="entry name" value="SP"/>
    <property type="match status" value="1"/>
</dbReference>
<proteinExistence type="inferred from homology"/>
<evidence type="ECO:0000256" key="8">
    <source>
        <dbReference type="ARBA" id="ARBA00023136"/>
    </source>
</evidence>
<dbReference type="InterPro" id="IPR044775">
    <property type="entry name" value="MFS_ERD6/Tret1-like"/>
</dbReference>
<dbReference type="InterPro" id="IPR036259">
    <property type="entry name" value="MFS_trans_sf"/>
</dbReference>
<dbReference type="PROSITE" id="PS00217">
    <property type="entry name" value="SUGAR_TRANSPORT_2"/>
    <property type="match status" value="1"/>
</dbReference>
<keyword evidence="6 10" id="KW-0812">Transmembrane</keyword>
<evidence type="ECO:0000313" key="13">
    <source>
        <dbReference type="Proteomes" id="UP001443914"/>
    </source>
</evidence>
<dbReference type="CDD" id="cd17358">
    <property type="entry name" value="MFS_GLUT6_8_Class3_like"/>
    <property type="match status" value="1"/>
</dbReference>
<feature type="transmembrane region" description="Helical" evidence="10">
    <location>
        <begin position="145"/>
        <end position="168"/>
    </location>
</feature>
<evidence type="ECO:0000256" key="9">
    <source>
        <dbReference type="RuleBase" id="RU003346"/>
    </source>
</evidence>
<organism evidence="12 13">
    <name type="scientific">Saponaria officinalis</name>
    <name type="common">Common soapwort</name>
    <name type="synonym">Lychnis saponaria</name>
    <dbReference type="NCBI Taxonomy" id="3572"/>
    <lineage>
        <taxon>Eukaryota</taxon>
        <taxon>Viridiplantae</taxon>
        <taxon>Streptophyta</taxon>
        <taxon>Embryophyta</taxon>
        <taxon>Tracheophyta</taxon>
        <taxon>Spermatophyta</taxon>
        <taxon>Magnoliopsida</taxon>
        <taxon>eudicotyledons</taxon>
        <taxon>Gunneridae</taxon>
        <taxon>Pentapetalae</taxon>
        <taxon>Caryophyllales</taxon>
        <taxon>Caryophyllaceae</taxon>
        <taxon>Caryophylleae</taxon>
        <taxon>Saponaria</taxon>
    </lineage>
</organism>
<dbReference type="InterPro" id="IPR003663">
    <property type="entry name" value="Sugar/inositol_transpt"/>
</dbReference>
<protein>
    <recommendedName>
        <fullName evidence="11">Major facilitator superfamily (MFS) profile domain-containing protein</fullName>
    </recommendedName>
</protein>
<dbReference type="PANTHER" id="PTHR48021">
    <property type="match status" value="1"/>
</dbReference>
<keyword evidence="8 10" id="KW-0472">Membrane</keyword>
<keyword evidence="13" id="KW-1185">Reference proteome</keyword>
<feature type="transmembrane region" description="Helical" evidence="10">
    <location>
        <begin position="323"/>
        <end position="345"/>
    </location>
</feature>
<evidence type="ECO:0000256" key="2">
    <source>
        <dbReference type="ARBA" id="ARBA00010992"/>
    </source>
</evidence>
<evidence type="ECO:0000259" key="11">
    <source>
        <dbReference type="PROSITE" id="PS50850"/>
    </source>
</evidence>
<dbReference type="EMBL" id="JBDFQZ010000002">
    <property type="protein sequence ID" value="KAK9749628.1"/>
    <property type="molecule type" value="Genomic_DNA"/>
</dbReference>
<comment type="subcellular location">
    <subcellularLocation>
        <location evidence="1">Cell membrane</location>
        <topology evidence="1">Multi-pass membrane protein</topology>
    </subcellularLocation>
</comment>
<keyword evidence="5" id="KW-0762">Sugar transport</keyword>